<dbReference type="InterPro" id="IPR009194">
    <property type="entry name" value="AdoTrfase_EutT"/>
</dbReference>
<organism evidence="2 3">
    <name type="scientific">Clostridium thailandense</name>
    <dbReference type="NCBI Taxonomy" id="2794346"/>
    <lineage>
        <taxon>Bacteria</taxon>
        <taxon>Bacillati</taxon>
        <taxon>Bacillota</taxon>
        <taxon>Clostridia</taxon>
        <taxon>Eubacteriales</taxon>
        <taxon>Clostridiaceae</taxon>
        <taxon>Clostridium</taxon>
    </lineage>
</organism>
<dbReference type="EMBL" id="JAEEGC010000001">
    <property type="protein sequence ID" value="MBV7271315.1"/>
    <property type="molecule type" value="Genomic_DNA"/>
</dbReference>
<dbReference type="Pfam" id="PF01923">
    <property type="entry name" value="Cob_adeno_trans"/>
    <property type="match status" value="1"/>
</dbReference>
<dbReference type="RefSeq" id="WP_218318354.1">
    <property type="nucleotide sequence ID" value="NZ_JAEEGC010000001.1"/>
</dbReference>
<sequence length="260" mass="30143">MKVITEIGLRDKYRKEAFDTFTVVYPEKLTPSALQFLSERRIKIIEVKEEESGGSNLKLQSIQKPAVAVPLVEPEKGYLLVDSGQVVEQKPEAYTHLKGRMLVPKNHKRVRFRGQLDKLEAIFIDTIIELQSTGLRELVNDLELIFEYTKKIMRAEVLVEDLPFIDFKGWSDSEIREYSHYPDKYFGVKHFTPDAKYGKVVSKLNLLRTQVREVEIAAVDAFYKEESKSVDRQDIVMALNRMSSLLYITMCQYMGGFYKI</sequence>
<protein>
    <recommendedName>
        <fullName evidence="1">Cobalamin adenosyltransferase-like domain-containing protein</fullName>
    </recommendedName>
</protein>
<evidence type="ECO:0000313" key="3">
    <source>
        <dbReference type="Proteomes" id="UP000694308"/>
    </source>
</evidence>
<comment type="caution">
    <text evidence="2">The sequence shown here is derived from an EMBL/GenBank/DDBJ whole genome shotgun (WGS) entry which is preliminary data.</text>
</comment>
<dbReference type="InterPro" id="IPR016030">
    <property type="entry name" value="CblAdoTrfase-like"/>
</dbReference>
<keyword evidence="3" id="KW-1185">Reference proteome</keyword>
<feature type="domain" description="Cobalamin adenosyltransferase-like" evidence="1">
    <location>
        <begin position="89"/>
        <end position="251"/>
    </location>
</feature>
<dbReference type="PIRSF" id="PIRSF012294">
    <property type="entry name" value="ATR_EutT"/>
    <property type="match status" value="1"/>
</dbReference>
<name>A0A949TTZ0_9CLOT</name>
<proteinExistence type="predicted"/>
<gene>
    <name evidence="2" type="ORF">I6U48_00070</name>
</gene>
<evidence type="ECO:0000313" key="2">
    <source>
        <dbReference type="EMBL" id="MBV7271315.1"/>
    </source>
</evidence>
<dbReference type="Proteomes" id="UP000694308">
    <property type="component" value="Unassembled WGS sequence"/>
</dbReference>
<accession>A0A949TTZ0</accession>
<evidence type="ECO:0000259" key="1">
    <source>
        <dbReference type="Pfam" id="PF01923"/>
    </source>
</evidence>
<dbReference type="AlphaFoldDB" id="A0A949TTZ0"/>
<reference evidence="2" key="1">
    <citation type="submission" date="2020-12" db="EMBL/GenBank/DDBJ databases">
        <title>Clostridium thailandense sp. nov., a novel acetogenic bacterium isolated from peat land soil in Thailand.</title>
        <authorList>
            <person name="Chaikitkaew S."/>
            <person name="Birkeland N.K."/>
        </authorList>
    </citation>
    <scope>NUCLEOTIDE SEQUENCE</scope>
    <source>
        <strain evidence="2">PL3</strain>
    </source>
</reference>